<protein>
    <submittedName>
        <fullName evidence="1">Uncharacterized protein</fullName>
    </submittedName>
</protein>
<reference evidence="1 2" key="1">
    <citation type="submission" date="2023-09" db="EMBL/GenBank/DDBJ databases">
        <title>Thalassobella suaedae gen. nov., sp. nov., a marine bacterium of the family Flavobacteriaceae isolated from a halophyte Suaeda japonica.</title>
        <authorList>
            <person name="Lee S.Y."/>
            <person name="Hwang C.Y."/>
        </authorList>
    </citation>
    <scope>NUCLEOTIDE SEQUENCE [LARGE SCALE GENOMIC DNA]</scope>
    <source>
        <strain evidence="1 2">HL-DH14</strain>
    </source>
</reference>
<evidence type="ECO:0000313" key="2">
    <source>
        <dbReference type="Proteomes" id="UP001302806"/>
    </source>
</evidence>
<dbReference type="Proteomes" id="UP001302806">
    <property type="component" value="Chromosome"/>
</dbReference>
<dbReference type="RefSeq" id="WP_415866861.1">
    <property type="nucleotide sequence ID" value="NZ_CP134537.1"/>
</dbReference>
<evidence type="ECO:0000313" key="1">
    <source>
        <dbReference type="EMBL" id="WNH10611.1"/>
    </source>
</evidence>
<gene>
    <name evidence="1" type="ORF">RHP51_08175</name>
</gene>
<name>A0ABY9XXD1_9FLAO</name>
<organism evidence="1 2">
    <name type="scientific">Thalassobellus suaedae</name>
    <dbReference type="NCBI Taxonomy" id="3074124"/>
    <lineage>
        <taxon>Bacteria</taxon>
        <taxon>Pseudomonadati</taxon>
        <taxon>Bacteroidota</taxon>
        <taxon>Flavobacteriia</taxon>
        <taxon>Flavobacteriales</taxon>
        <taxon>Flavobacteriaceae</taxon>
        <taxon>Thalassobellus</taxon>
    </lineage>
</organism>
<proteinExistence type="predicted"/>
<accession>A0ABY9XXD1</accession>
<sequence length="79" mass="9177">MRLDDVNLLVKMYIDGQLKSKEIKDFTNKPFWLIINMQMEGASGTTNDNSIIRSTPQYFQAKNIYVAATLRNNTINYKK</sequence>
<dbReference type="EMBL" id="CP134537">
    <property type="protein sequence ID" value="WNH10611.1"/>
    <property type="molecule type" value="Genomic_DNA"/>
</dbReference>